<accession>M4RJU8</accession>
<dbReference type="Gene3D" id="3.30.70.270">
    <property type="match status" value="1"/>
</dbReference>
<dbReference type="KEGG" id="gps:C427_1756"/>
<dbReference type="Gene3D" id="6.10.340.10">
    <property type="match status" value="1"/>
</dbReference>
<dbReference type="NCBIfam" id="TIGR00229">
    <property type="entry name" value="sensory_box"/>
    <property type="match status" value="1"/>
</dbReference>
<evidence type="ECO:0000259" key="5">
    <source>
        <dbReference type="PROSITE" id="PS50883"/>
    </source>
</evidence>
<dbReference type="PROSITE" id="PS50887">
    <property type="entry name" value="GGDEF"/>
    <property type="match status" value="1"/>
</dbReference>
<dbReference type="PANTHER" id="PTHR44757:SF4">
    <property type="entry name" value="DIGUANYLATE CYCLASE DGCE-RELATED"/>
    <property type="match status" value="1"/>
</dbReference>
<name>M4RJU8_9ALTE</name>
<keyword evidence="2" id="KW-0472">Membrane</keyword>
<dbReference type="GO" id="GO:0006355">
    <property type="term" value="P:regulation of DNA-templated transcription"/>
    <property type="evidence" value="ECO:0007669"/>
    <property type="project" value="InterPro"/>
</dbReference>
<dbReference type="eggNOG" id="COG5001">
    <property type="taxonomic scope" value="Bacteria"/>
</dbReference>
<dbReference type="SUPFAM" id="SSF141868">
    <property type="entry name" value="EAL domain-like"/>
    <property type="match status" value="1"/>
</dbReference>
<keyword evidence="2" id="KW-1133">Transmembrane helix</keyword>
<feature type="domain" description="PAS" evidence="3">
    <location>
        <begin position="151"/>
        <end position="216"/>
    </location>
</feature>
<dbReference type="InterPro" id="IPR000160">
    <property type="entry name" value="GGDEF_dom"/>
</dbReference>
<dbReference type="CDD" id="cd01949">
    <property type="entry name" value="GGDEF"/>
    <property type="match status" value="1"/>
</dbReference>
<dbReference type="CDD" id="cd00130">
    <property type="entry name" value="PAS"/>
    <property type="match status" value="1"/>
</dbReference>
<dbReference type="InterPro" id="IPR000014">
    <property type="entry name" value="PAS"/>
</dbReference>
<dbReference type="GO" id="GO:0003824">
    <property type="term" value="F:catalytic activity"/>
    <property type="evidence" value="ECO:0007669"/>
    <property type="project" value="UniProtKB-ARBA"/>
</dbReference>
<dbReference type="PROSITE" id="PS50112">
    <property type="entry name" value="PAS"/>
    <property type="match status" value="1"/>
</dbReference>
<dbReference type="PROSITE" id="PS50113">
    <property type="entry name" value="PAC"/>
    <property type="match status" value="1"/>
</dbReference>
<evidence type="ECO:0000313" key="8">
    <source>
        <dbReference type="Proteomes" id="UP000011864"/>
    </source>
</evidence>
<dbReference type="InterPro" id="IPR013767">
    <property type="entry name" value="PAS_fold"/>
</dbReference>
<dbReference type="PATRIC" id="fig|1129794.4.peg.1741"/>
<dbReference type="SMART" id="SM00052">
    <property type="entry name" value="EAL"/>
    <property type="match status" value="1"/>
</dbReference>
<sequence length="717" mass="81540">MSSVKIDLIVRFMLRANESYDKANTQFLNFIDNSQIITEYSVINARKNLDNIRNHLFMALGATLFFIIVASFKLSQIFLSDIKIIISSLSGLADGNTNIPIPRGERKDELGIVNHVLEVFREALIRRDVVEVQLNKEISKRKQTEMSVRKTEERFRALYEDNPLILFTIDQDGKILSLNRRGASQFGFSSDELLGSSIFKLVMSDDLGDAKKMIQQCTSLPGTRRQLTLRNTHKNGNIIWLRETAQAIKYNNNDSERSEIMLACEDVTEAQDLSAKLSYQATHDELTELVNRWEFERRVTRTLETAKNEKKQHVLCYIDLDHFKIINDTYGHAAGDQLLIQITKELQKHIRSRDTIARLGGDEFGILFELCSMAAGLRAANVLVKAIEAFRFPWGNHVFRIGSSIGVVEINELSVDYGTLLSEVDTACYLAKDLGGNRVQAHEANSEQLAKRRGQMFWANQIPKAIEANQFELYYQTISPLNKSNELHIELLIRFRNEQDEIISPAVFLPAAERYHLSSSIDKWVVNRAFSMLNKMKKDAPIIGQCSINLSGTSMGNADFLQFLLKKTDEFKIQPNHICFEITETAIISNLHAAKKFMMRLRDKGFMFALDDFGTGLSSYEYLKELPVDKLKIDGVFIRDIDKDPIKQAMVKSINEIGHVMGLETIAEFVETKSILDMLKEIQVDYAQGYYISKPQPFANIAAIEKSEQLPAISKAD</sequence>
<evidence type="ECO:0000256" key="2">
    <source>
        <dbReference type="SAM" id="Phobius"/>
    </source>
</evidence>
<dbReference type="SUPFAM" id="SSF55073">
    <property type="entry name" value="Nucleotide cyclase"/>
    <property type="match status" value="1"/>
</dbReference>
<dbReference type="InterPro" id="IPR001610">
    <property type="entry name" value="PAC"/>
</dbReference>
<proteinExistence type="predicted"/>
<dbReference type="Pfam" id="PF00990">
    <property type="entry name" value="GGDEF"/>
    <property type="match status" value="1"/>
</dbReference>
<dbReference type="InterPro" id="IPR043128">
    <property type="entry name" value="Rev_trsase/Diguanyl_cyclase"/>
</dbReference>
<dbReference type="Proteomes" id="UP000011864">
    <property type="component" value="Chromosome"/>
</dbReference>
<reference evidence="7 8" key="1">
    <citation type="journal article" date="2013" name="Genome Announc.">
        <title>Complete Genome Sequence of Glaciecola psychrophila Strain 170T.</title>
        <authorList>
            <person name="Yin J."/>
            <person name="Chen J."/>
            <person name="Liu G."/>
            <person name="Yu Y."/>
            <person name="Song L."/>
            <person name="Wang X."/>
            <person name="Qu X."/>
        </authorList>
    </citation>
    <scope>NUCLEOTIDE SEQUENCE [LARGE SCALE GENOMIC DNA]</scope>
    <source>
        <strain evidence="7 8">170</strain>
    </source>
</reference>
<feature type="domain" description="PAC" evidence="4">
    <location>
        <begin position="225"/>
        <end position="279"/>
    </location>
</feature>
<dbReference type="SMART" id="SM00267">
    <property type="entry name" value="GGDEF"/>
    <property type="match status" value="1"/>
</dbReference>
<dbReference type="InterPro" id="IPR035919">
    <property type="entry name" value="EAL_sf"/>
</dbReference>
<comment type="cofactor">
    <cofactor evidence="1">
        <name>Mg(2+)</name>
        <dbReference type="ChEBI" id="CHEBI:18420"/>
    </cofactor>
</comment>
<gene>
    <name evidence="7" type="ORF">C427_1756</name>
</gene>
<dbReference type="AlphaFoldDB" id="M4RJU8"/>
<organism evidence="7 8">
    <name type="scientific">Paraglaciecola psychrophila 170</name>
    <dbReference type="NCBI Taxonomy" id="1129794"/>
    <lineage>
        <taxon>Bacteria</taxon>
        <taxon>Pseudomonadati</taxon>
        <taxon>Pseudomonadota</taxon>
        <taxon>Gammaproteobacteria</taxon>
        <taxon>Alteromonadales</taxon>
        <taxon>Alteromonadaceae</taxon>
        <taxon>Paraglaciecola</taxon>
    </lineage>
</organism>
<dbReference type="Gene3D" id="3.20.20.450">
    <property type="entry name" value="EAL domain"/>
    <property type="match status" value="1"/>
</dbReference>
<dbReference type="PROSITE" id="PS50883">
    <property type="entry name" value="EAL"/>
    <property type="match status" value="1"/>
</dbReference>
<dbReference type="HOGENOM" id="CLU_000445_70_20_6"/>
<evidence type="ECO:0000259" key="4">
    <source>
        <dbReference type="PROSITE" id="PS50113"/>
    </source>
</evidence>
<dbReference type="SMART" id="SM00086">
    <property type="entry name" value="PAC"/>
    <property type="match status" value="1"/>
</dbReference>
<dbReference type="CDD" id="cd01948">
    <property type="entry name" value="EAL"/>
    <property type="match status" value="1"/>
</dbReference>
<feature type="transmembrane region" description="Helical" evidence="2">
    <location>
        <begin position="56"/>
        <end position="79"/>
    </location>
</feature>
<dbReference type="InterPro" id="IPR001633">
    <property type="entry name" value="EAL_dom"/>
</dbReference>
<feature type="domain" description="GGDEF" evidence="6">
    <location>
        <begin position="311"/>
        <end position="444"/>
    </location>
</feature>
<dbReference type="EMBL" id="CP003837">
    <property type="protein sequence ID" value="AGH43865.1"/>
    <property type="molecule type" value="Genomic_DNA"/>
</dbReference>
<dbReference type="InterPro" id="IPR052155">
    <property type="entry name" value="Biofilm_reg_signaling"/>
</dbReference>
<evidence type="ECO:0000259" key="6">
    <source>
        <dbReference type="PROSITE" id="PS50887"/>
    </source>
</evidence>
<protein>
    <submittedName>
        <fullName evidence="7">Uncharacterized protein</fullName>
    </submittedName>
</protein>
<dbReference type="FunFam" id="3.30.70.270:FF:000001">
    <property type="entry name" value="Diguanylate cyclase domain protein"/>
    <property type="match status" value="1"/>
</dbReference>
<evidence type="ECO:0000259" key="3">
    <source>
        <dbReference type="PROSITE" id="PS50112"/>
    </source>
</evidence>
<dbReference type="Pfam" id="PF00563">
    <property type="entry name" value="EAL"/>
    <property type="match status" value="1"/>
</dbReference>
<dbReference type="SMART" id="SM00091">
    <property type="entry name" value="PAS"/>
    <property type="match status" value="1"/>
</dbReference>
<dbReference type="InterPro" id="IPR029787">
    <property type="entry name" value="Nucleotide_cyclase"/>
</dbReference>
<dbReference type="Pfam" id="PF00989">
    <property type="entry name" value="PAS"/>
    <property type="match status" value="1"/>
</dbReference>
<dbReference type="NCBIfam" id="TIGR00254">
    <property type="entry name" value="GGDEF"/>
    <property type="match status" value="1"/>
</dbReference>
<feature type="domain" description="EAL" evidence="5">
    <location>
        <begin position="455"/>
        <end position="709"/>
    </location>
</feature>
<evidence type="ECO:0000256" key="1">
    <source>
        <dbReference type="ARBA" id="ARBA00001946"/>
    </source>
</evidence>
<dbReference type="STRING" id="1129794.C427_1756"/>
<dbReference type="InterPro" id="IPR000700">
    <property type="entry name" value="PAS-assoc_C"/>
</dbReference>
<evidence type="ECO:0000313" key="7">
    <source>
        <dbReference type="EMBL" id="AGH43865.1"/>
    </source>
</evidence>
<dbReference type="InterPro" id="IPR035965">
    <property type="entry name" value="PAS-like_dom_sf"/>
</dbReference>
<dbReference type="PANTHER" id="PTHR44757">
    <property type="entry name" value="DIGUANYLATE CYCLASE DGCP"/>
    <property type="match status" value="1"/>
</dbReference>
<keyword evidence="8" id="KW-1185">Reference proteome</keyword>
<keyword evidence="2" id="KW-0812">Transmembrane</keyword>
<dbReference type="Gene3D" id="3.30.450.20">
    <property type="entry name" value="PAS domain"/>
    <property type="match status" value="1"/>
</dbReference>
<dbReference type="SUPFAM" id="SSF55785">
    <property type="entry name" value="PYP-like sensor domain (PAS domain)"/>
    <property type="match status" value="1"/>
</dbReference>